<dbReference type="OrthoDB" id="420422at2759"/>
<evidence type="ECO:0000313" key="2">
    <source>
        <dbReference type="Proteomes" id="UP000243876"/>
    </source>
</evidence>
<dbReference type="GO" id="GO:0000400">
    <property type="term" value="F:four-way junction DNA binding"/>
    <property type="evidence" value="ECO:0007669"/>
    <property type="project" value="TreeGrafter"/>
</dbReference>
<organism evidence="1 2">
    <name type="scientific">Sporidiobolus salmonicolor</name>
    <name type="common">Yeast-like fungus</name>
    <name type="synonym">Sporobolomyces salmonicolor</name>
    <dbReference type="NCBI Taxonomy" id="5005"/>
    <lineage>
        <taxon>Eukaryota</taxon>
        <taxon>Fungi</taxon>
        <taxon>Dikarya</taxon>
        <taxon>Basidiomycota</taxon>
        <taxon>Pucciniomycotina</taxon>
        <taxon>Microbotryomycetes</taxon>
        <taxon>Sporidiobolales</taxon>
        <taxon>Sporidiobolaceae</taxon>
        <taxon>Sporobolomyces</taxon>
    </lineage>
</organism>
<dbReference type="EMBL" id="CENE01000029">
    <property type="protein sequence ID" value="CEQ42569.1"/>
    <property type="molecule type" value="Genomic_DNA"/>
</dbReference>
<dbReference type="GO" id="GO:0000724">
    <property type="term" value="P:double-strand break repair via homologous recombination"/>
    <property type="evidence" value="ECO:0007669"/>
    <property type="project" value="InterPro"/>
</dbReference>
<gene>
    <name evidence="1" type="primary">SPOSA6832_04414</name>
</gene>
<sequence>MDPAALSAAIRTESALGFVASSRWSTSLPVTYVEGLDALLYGTDAALRRGDVVEVQGLPSSGKTSLLLHLAATALLMRKAHVRIDGSVAEVLVGGKEETVVWMDCTSRFDIARLASLVRHHLVVAIQRFRRPRGLGAPTAKELDSLVEECFARLHIFHPTSTLQLAATVQSLPDWFKNHATDDLGYVLVDGMSEFAWADEHVRETTPKAPPPNTPLPPLRLLLAAIANLRQTLAPVIFITQWVFRPYVTLPHLSQEKLPFYQPHFAPPHWPSISSPSPPLDLSNPLTPPTLPNWDWPTFPIKLHITMHPPPKAVFRKGVGLATVLSESRKESGERAGAEGIKCVLRGPGGKEIGSWKMGITEDEIGT</sequence>
<dbReference type="GO" id="GO:0042148">
    <property type="term" value="P:DNA strand invasion"/>
    <property type="evidence" value="ECO:0007669"/>
    <property type="project" value="TreeGrafter"/>
</dbReference>
<feature type="non-terminal residue" evidence="1">
    <location>
        <position position="1"/>
    </location>
</feature>
<accession>A0A0D6ERH9</accession>
<keyword evidence="2" id="KW-1185">Reference proteome</keyword>
<reference evidence="2" key="1">
    <citation type="submission" date="2015-02" db="EMBL/GenBank/DDBJ databases">
        <authorList>
            <person name="Gon?alves P."/>
        </authorList>
    </citation>
    <scope>NUCLEOTIDE SEQUENCE [LARGE SCALE GENOMIC DNA]</scope>
</reference>
<dbReference type="AlphaFoldDB" id="A0A0D6ERH9"/>
<dbReference type="GO" id="GO:0033063">
    <property type="term" value="C:Rad51B-Rad51C-Rad51D-XRCC2 complex"/>
    <property type="evidence" value="ECO:0007669"/>
    <property type="project" value="InterPro"/>
</dbReference>
<protein>
    <submittedName>
        <fullName evidence="1">SPOSA6832_04414-mRNA-1:cds</fullName>
    </submittedName>
</protein>
<evidence type="ECO:0000313" key="1">
    <source>
        <dbReference type="EMBL" id="CEQ42569.1"/>
    </source>
</evidence>
<dbReference type="PANTHER" id="PTHR46644:SF2">
    <property type="entry name" value="DNA REPAIR PROTEIN XRCC2"/>
    <property type="match status" value="1"/>
</dbReference>
<dbReference type="GO" id="GO:0005657">
    <property type="term" value="C:replication fork"/>
    <property type="evidence" value="ECO:0007669"/>
    <property type="project" value="InterPro"/>
</dbReference>
<dbReference type="InterPro" id="IPR030547">
    <property type="entry name" value="XRCC2"/>
</dbReference>
<dbReference type="PANTHER" id="PTHR46644">
    <property type="entry name" value="DNA REPAIR PROTEIN XRCC2"/>
    <property type="match status" value="1"/>
</dbReference>
<dbReference type="InterPro" id="IPR027417">
    <property type="entry name" value="P-loop_NTPase"/>
</dbReference>
<name>A0A0D6ERH9_SPOSA</name>
<dbReference type="SUPFAM" id="SSF52540">
    <property type="entry name" value="P-loop containing nucleoside triphosphate hydrolases"/>
    <property type="match status" value="1"/>
</dbReference>
<dbReference type="Proteomes" id="UP000243876">
    <property type="component" value="Unassembled WGS sequence"/>
</dbReference>
<dbReference type="Gene3D" id="3.40.50.300">
    <property type="entry name" value="P-loop containing nucleotide triphosphate hydrolases"/>
    <property type="match status" value="1"/>
</dbReference>
<proteinExistence type="predicted"/>